<feature type="binding site" description="axial binding residue" evidence="14">
    <location>
        <position position="435"/>
    </location>
    <ligand>
        <name>heme</name>
        <dbReference type="ChEBI" id="CHEBI:30413"/>
    </ligand>
    <ligandPart>
        <name>Fe</name>
        <dbReference type="ChEBI" id="CHEBI:18248"/>
    </ligandPart>
</feature>
<comment type="function">
    <text evidence="2">May be involved in the metabolism of insect hormones and in the breakdown of synthetic insecticides.</text>
</comment>
<evidence type="ECO:0000256" key="15">
    <source>
        <dbReference type="SAM" id="Phobius"/>
    </source>
</evidence>
<evidence type="ECO:0000313" key="17">
    <source>
        <dbReference type="Proteomes" id="UP001258017"/>
    </source>
</evidence>
<dbReference type="CDD" id="cd20628">
    <property type="entry name" value="CYP4"/>
    <property type="match status" value="2"/>
</dbReference>
<dbReference type="SUPFAM" id="SSF48264">
    <property type="entry name" value="Cytochrome P450"/>
    <property type="match status" value="2"/>
</dbReference>
<reference evidence="16" key="1">
    <citation type="submission" date="2021-08" db="EMBL/GenBank/DDBJ databases">
        <authorList>
            <person name="Misof B."/>
            <person name="Oliver O."/>
            <person name="Podsiadlowski L."/>
            <person name="Donath A."/>
            <person name="Peters R."/>
            <person name="Mayer C."/>
            <person name="Rust J."/>
            <person name="Gunkel S."/>
            <person name="Lesny P."/>
            <person name="Martin S."/>
            <person name="Oeyen J.P."/>
            <person name="Petersen M."/>
            <person name="Panagiotis P."/>
            <person name="Wilbrandt J."/>
            <person name="Tanja T."/>
        </authorList>
    </citation>
    <scope>NUCLEOTIDE SEQUENCE</scope>
    <source>
        <strain evidence="16">GBR_01_08_01A</strain>
        <tissue evidence="16">Thorax + abdomen</tissue>
    </source>
</reference>
<dbReference type="EMBL" id="JAIFRP010004357">
    <property type="protein sequence ID" value="KAK2577279.1"/>
    <property type="molecule type" value="Genomic_DNA"/>
</dbReference>
<evidence type="ECO:0000256" key="14">
    <source>
        <dbReference type="PIRSR" id="PIRSR602401-1"/>
    </source>
</evidence>
<keyword evidence="6 14" id="KW-0349">Heme</keyword>
<keyword evidence="13 15" id="KW-0472">Membrane</keyword>
<dbReference type="InterPro" id="IPR002401">
    <property type="entry name" value="Cyt_P450_E_grp-I"/>
</dbReference>
<dbReference type="GO" id="GO:0020037">
    <property type="term" value="F:heme binding"/>
    <property type="evidence" value="ECO:0007669"/>
    <property type="project" value="InterPro"/>
</dbReference>
<gene>
    <name evidence="16" type="ORF">KPH14_003416</name>
</gene>
<keyword evidence="17" id="KW-1185">Reference proteome</keyword>
<evidence type="ECO:0000256" key="3">
    <source>
        <dbReference type="ARBA" id="ARBA00004174"/>
    </source>
</evidence>
<dbReference type="PRINTS" id="PR00463">
    <property type="entry name" value="EP450I"/>
</dbReference>
<evidence type="ECO:0000256" key="8">
    <source>
        <dbReference type="ARBA" id="ARBA00022824"/>
    </source>
</evidence>
<dbReference type="PRINTS" id="PR00385">
    <property type="entry name" value="P450"/>
</dbReference>
<evidence type="ECO:0000256" key="1">
    <source>
        <dbReference type="ARBA" id="ARBA00001971"/>
    </source>
</evidence>
<evidence type="ECO:0000256" key="12">
    <source>
        <dbReference type="ARBA" id="ARBA00023033"/>
    </source>
</evidence>
<accession>A0AAD9VJY6</accession>
<dbReference type="GO" id="GO:0005789">
    <property type="term" value="C:endoplasmic reticulum membrane"/>
    <property type="evidence" value="ECO:0007669"/>
    <property type="project" value="UniProtKB-SubCell"/>
</dbReference>
<dbReference type="PANTHER" id="PTHR24291:SF189">
    <property type="entry name" value="CYTOCHROME P450 4C3-RELATED"/>
    <property type="match status" value="1"/>
</dbReference>
<dbReference type="PROSITE" id="PS00086">
    <property type="entry name" value="CYTOCHROME_P450"/>
    <property type="match status" value="2"/>
</dbReference>
<proteinExistence type="inferred from homology"/>
<comment type="similarity">
    <text evidence="5">Belongs to the cytochrome P450 family.</text>
</comment>
<dbReference type="InterPro" id="IPR036396">
    <property type="entry name" value="Cyt_P450_sf"/>
</dbReference>
<name>A0AAD9VJY6_9HYME</name>
<keyword evidence="15" id="KW-0812">Transmembrane</keyword>
<keyword evidence="9" id="KW-0492">Microsome</keyword>
<keyword evidence="12" id="KW-0503">Monooxygenase</keyword>
<evidence type="ECO:0000256" key="9">
    <source>
        <dbReference type="ARBA" id="ARBA00022848"/>
    </source>
</evidence>
<dbReference type="InterPro" id="IPR050196">
    <property type="entry name" value="Cytochrome_P450_Monoox"/>
</dbReference>
<keyword evidence="8" id="KW-0256">Endoplasmic reticulum</keyword>
<comment type="subcellular location">
    <subcellularLocation>
        <location evidence="4">Endoplasmic reticulum membrane</location>
        <topology evidence="4">Peripheral membrane protein</topology>
    </subcellularLocation>
    <subcellularLocation>
        <location evidence="3">Microsome membrane</location>
        <topology evidence="3">Peripheral membrane protein</topology>
    </subcellularLocation>
</comment>
<evidence type="ECO:0000313" key="16">
    <source>
        <dbReference type="EMBL" id="KAK2577279.1"/>
    </source>
</evidence>
<evidence type="ECO:0000256" key="7">
    <source>
        <dbReference type="ARBA" id="ARBA00022723"/>
    </source>
</evidence>
<evidence type="ECO:0000256" key="10">
    <source>
        <dbReference type="ARBA" id="ARBA00023002"/>
    </source>
</evidence>
<keyword evidence="11 14" id="KW-0408">Iron</keyword>
<evidence type="ECO:0000256" key="4">
    <source>
        <dbReference type="ARBA" id="ARBA00004406"/>
    </source>
</evidence>
<keyword evidence="7 14" id="KW-0479">Metal-binding</keyword>
<reference evidence="16" key="2">
    <citation type="journal article" date="2023" name="Commun. Biol.">
        <title>Intrasexual cuticular hydrocarbon dimorphism in a wasp sheds light on hydrocarbon biosynthesis genes in Hymenoptera.</title>
        <authorList>
            <person name="Moris V.C."/>
            <person name="Podsiadlowski L."/>
            <person name="Martin S."/>
            <person name="Oeyen J.P."/>
            <person name="Donath A."/>
            <person name="Petersen M."/>
            <person name="Wilbrandt J."/>
            <person name="Misof B."/>
            <person name="Liedtke D."/>
            <person name="Thamm M."/>
            <person name="Scheiner R."/>
            <person name="Schmitt T."/>
            <person name="Niehuis O."/>
        </authorList>
    </citation>
    <scope>NUCLEOTIDE SEQUENCE</scope>
    <source>
        <strain evidence="16">GBR_01_08_01A</strain>
    </source>
</reference>
<evidence type="ECO:0000256" key="2">
    <source>
        <dbReference type="ARBA" id="ARBA00003690"/>
    </source>
</evidence>
<comment type="cofactor">
    <cofactor evidence="1 14">
        <name>heme</name>
        <dbReference type="ChEBI" id="CHEBI:30413"/>
    </cofactor>
</comment>
<keyword evidence="10" id="KW-0560">Oxidoreductase</keyword>
<sequence>MGKDSEIYQLVTWAKTTTYHRQHSGVSEELWHVARRLNTYYYPIWRLWSFVVPVINICHPDDIEILFSSTKHIEKSIVYKYLHPWFGTGLLTSTGSKWQHRRKILTPAFHFNVLKQFIDIFIEEGEHMSQSLKTSDGSPVVRDLVSYISEHTLNIICETAMGTSLKDKGEFQYKYRKAVHDMGTILGYRFLRPWFHLDAMFLFSPKRWKQTKLLKILHGFTNQIITERMQYHEQTGGRYLKSLDDEHINRYMDEDEYVPGIRKRRLAMLDLLIAAHRDGNQIDENGIREEVDTFMFEGHDTTAMAICFTLIQLAEHKDIQDRARVEVKAAFEEHGGKLTMAAIQGMQYLERCIKEALRLHPSVPFISRSTPEDLQLKKFLIPSGTVVHVHIYELHRDPNFWPNPDVFDPDRFLPEKIQGRHPFCYVPFSAGPRNCIGQRFAMLEMKSMIAHLLKDFYLEPIDRIKDIRMITDLDTISENLIQRKTQFSSIIHRGKFTQSYKMIFTILLAFIGLVLLHYFYVKYSRFGRLIDRLPGPISYPIFGNLVDMQMDNVKFFTRLRELNVTYYPIYRLWHMAHPTVNFLHPKDIEIILSNAKHIDKSFPYKLLEPWLATGLLTSTGAKWQKRRKILTPAFHFNILTQFVDILIEESQHLVRTLKEKAEGGPIVKDVLDLTSQCTLNAICETAMGISLKGKNTIPDKYRKAVHILGSNISFRLLRPWYTNDYIFQFSKEGQMQTRLLKLLHGFTESIITERKQYHESTNEKYLLDMDNMNEKNVNSNVDTDDNEVSTGKRRLAMLDLLIFASLKDNEIDDKGIREEVDTFTFEGHDTTAMALCFALLLFAKHKDVQERIRDEVNTVMLEKDYKLTISVLQGFSYLERCIKETLRLYPSVPFISRQINQDCQLKNYLLPAGTTCHIHIYDLHRDPNFWPNPLVFDPDRFLPENVKGRHPYSYIPFSAGLRNCIGQKFAMLEMKLIIAYILHNFALEPVDELDNVQLKTDLVLRPAKPIFVKFIPLG</sequence>
<keyword evidence="15" id="KW-1133">Transmembrane helix</keyword>
<dbReference type="GO" id="GO:0005506">
    <property type="term" value="F:iron ion binding"/>
    <property type="evidence" value="ECO:0007669"/>
    <property type="project" value="InterPro"/>
</dbReference>
<dbReference type="Proteomes" id="UP001258017">
    <property type="component" value="Unassembled WGS sequence"/>
</dbReference>
<evidence type="ECO:0008006" key="18">
    <source>
        <dbReference type="Google" id="ProtNLM"/>
    </source>
</evidence>
<dbReference type="InterPro" id="IPR001128">
    <property type="entry name" value="Cyt_P450"/>
</dbReference>
<dbReference type="FunFam" id="1.10.630.10:FF:000035">
    <property type="entry name" value="CYtochrome P450 family"/>
    <property type="match status" value="2"/>
</dbReference>
<dbReference type="InterPro" id="IPR017972">
    <property type="entry name" value="Cyt_P450_CS"/>
</dbReference>
<dbReference type="AlphaFoldDB" id="A0AAD9VJY6"/>
<dbReference type="GO" id="GO:0004497">
    <property type="term" value="F:monooxygenase activity"/>
    <property type="evidence" value="ECO:0007669"/>
    <property type="project" value="UniProtKB-KW"/>
</dbReference>
<dbReference type="GO" id="GO:0016705">
    <property type="term" value="F:oxidoreductase activity, acting on paired donors, with incorporation or reduction of molecular oxygen"/>
    <property type="evidence" value="ECO:0007669"/>
    <property type="project" value="InterPro"/>
</dbReference>
<organism evidence="16 17">
    <name type="scientific">Odynerus spinipes</name>
    <dbReference type="NCBI Taxonomy" id="1348599"/>
    <lineage>
        <taxon>Eukaryota</taxon>
        <taxon>Metazoa</taxon>
        <taxon>Ecdysozoa</taxon>
        <taxon>Arthropoda</taxon>
        <taxon>Hexapoda</taxon>
        <taxon>Insecta</taxon>
        <taxon>Pterygota</taxon>
        <taxon>Neoptera</taxon>
        <taxon>Endopterygota</taxon>
        <taxon>Hymenoptera</taxon>
        <taxon>Apocrita</taxon>
        <taxon>Aculeata</taxon>
        <taxon>Vespoidea</taxon>
        <taxon>Vespidae</taxon>
        <taxon>Eumeninae</taxon>
        <taxon>Odynerus</taxon>
    </lineage>
</organism>
<dbReference type="Pfam" id="PF00067">
    <property type="entry name" value="p450"/>
    <property type="match status" value="2"/>
</dbReference>
<protein>
    <recommendedName>
        <fullName evidence="18">Cytochrome P450</fullName>
    </recommendedName>
</protein>
<feature type="transmembrane region" description="Helical" evidence="15">
    <location>
        <begin position="502"/>
        <end position="521"/>
    </location>
</feature>
<dbReference type="Gene3D" id="1.10.630.10">
    <property type="entry name" value="Cytochrome P450"/>
    <property type="match status" value="2"/>
</dbReference>
<evidence type="ECO:0000256" key="11">
    <source>
        <dbReference type="ARBA" id="ARBA00023004"/>
    </source>
</evidence>
<evidence type="ECO:0000256" key="5">
    <source>
        <dbReference type="ARBA" id="ARBA00010617"/>
    </source>
</evidence>
<evidence type="ECO:0000256" key="6">
    <source>
        <dbReference type="ARBA" id="ARBA00022617"/>
    </source>
</evidence>
<comment type="caution">
    <text evidence="16">The sequence shown here is derived from an EMBL/GenBank/DDBJ whole genome shotgun (WGS) entry which is preliminary data.</text>
</comment>
<evidence type="ECO:0000256" key="13">
    <source>
        <dbReference type="ARBA" id="ARBA00023136"/>
    </source>
</evidence>
<dbReference type="PANTHER" id="PTHR24291">
    <property type="entry name" value="CYTOCHROME P450 FAMILY 4"/>
    <property type="match status" value="1"/>
</dbReference>